<dbReference type="EMBL" id="CP036348">
    <property type="protein sequence ID" value="QDV71043.1"/>
    <property type="molecule type" value="Genomic_DNA"/>
</dbReference>
<dbReference type="OrthoDB" id="9823198at2"/>
<reference evidence="2 3" key="1">
    <citation type="submission" date="2019-02" db="EMBL/GenBank/DDBJ databases">
        <title>Deep-cultivation of Planctomycetes and their phenomic and genomic characterization uncovers novel biology.</title>
        <authorList>
            <person name="Wiegand S."/>
            <person name="Jogler M."/>
            <person name="Boedeker C."/>
            <person name="Pinto D."/>
            <person name="Vollmers J."/>
            <person name="Rivas-Marin E."/>
            <person name="Kohn T."/>
            <person name="Peeters S.H."/>
            <person name="Heuer A."/>
            <person name="Rast P."/>
            <person name="Oberbeckmann S."/>
            <person name="Bunk B."/>
            <person name="Jeske O."/>
            <person name="Meyerdierks A."/>
            <person name="Storesund J.E."/>
            <person name="Kallscheuer N."/>
            <person name="Luecker S."/>
            <person name="Lage O.M."/>
            <person name="Pohl T."/>
            <person name="Merkel B.J."/>
            <person name="Hornburger P."/>
            <person name="Mueller R.-W."/>
            <person name="Bruemmer F."/>
            <person name="Labrenz M."/>
            <person name="Spormann A.M."/>
            <person name="Op den Camp H."/>
            <person name="Overmann J."/>
            <person name="Amann R."/>
            <person name="Jetten M.S.M."/>
            <person name="Mascher T."/>
            <person name="Medema M.H."/>
            <person name="Devos D.P."/>
            <person name="Kaster A.-K."/>
            <person name="Ovreas L."/>
            <person name="Rohde M."/>
            <person name="Galperin M.Y."/>
            <person name="Jogler C."/>
        </authorList>
    </citation>
    <scope>NUCLEOTIDE SEQUENCE [LARGE SCALE GENOMIC DNA]</scope>
    <source>
        <strain evidence="2 3">Poly24</strain>
    </source>
</reference>
<evidence type="ECO:0000313" key="3">
    <source>
        <dbReference type="Proteomes" id="UP000315082"/>
    </source>
</evidence>
<dbReference type="AlphaFoldDB" id="A0A518JZR8"/>
<protein>
    <submittedName>
        <fullName evidence="2">Uncharacterized protein</fullName>
    </submittedName>
</protein>
<proteinExistence type="predicted"/>
<dbReference type="KEGG" id="rcf:Poly24_47760"/>
<name>A0A518JZR8_9BACT</name>
<keyword evidence="3" id="KW-1185">Reference proteome</keyword>
<sequence length="318" mass="34102">MNADEIQALLDAAPQSVVPATSVAVLNEVDEVEPAAEAAAEDEQPGPPEFAFGGDEPEEELKVSVVDESATSTVQVQPAPQEMPSEPAASPIAAPQVAAIATGPASIPMWIKGTAGVALVLSIAATTLGFINRSVLEARIEQLDVQNVSLRDRCDFQQALCQQLMGNPGDPDKPFWDVRSHVLNLDQAFLAQVPTQVGSVNVIRSRPTSLNERTQLHFEITNPNALTLHRGQLIVRTSSVPHDPGQDYDYEALRAWYKTVKTTTYEIGELRSGQTRVVEASAGTADDSDPDPQYVDFQVTFGYYSANDSSLATASAAE</sequence>
<gene>
    <name evidence="2" type="ORF">Poly24_47760</name>
</gene>
<dbReference type="RefSeq" id="WP_145101233.1">
    <property type="nucleotide sequence ID" value="NZ_CP036348.1"/>
</dbReference>
<accession>A0A518JZR8</accession>
<organism evidence="2 3">
    <name type="scientific">Rosistilla carotiformis</name>
    <dbReference type="NCBI Taxonomy" id="2528017"/>
    <lineage>
        <taxon>Bacteria</taxon>
        <taxon>Pseudomonadati</taxon>
        <taxon>Planctomycetota</taxon>
        <taxon>Planctomycetia</taxon>
        <taxon>Pirellulales</taxon>
        <taxon>Pirellulaceae</taxon>
        <taxon>Rosistilla</taxon>
    </lineage>
</organism>
<evidence type="ECO:0000256" key="1">
    <source>
        <dbReference type="SAM" id="MobiDB-lite"/>
    </source>
</evidence>
<evidence type="ECO:0000313" key="2">
    <source>
        <dbReference type="EMBL" id="QDV71043.1"/>
    </source>
</evidence>
<feature type="region of interest" description="Disordered" evidence="1">
    <location>
        <begin position="32"/>
        <end position="88"/>
    </location>
</feature>
<feature type="compositionally biased region" description="Acidic residues" evidence="1">
    <location>
        <begin position="32"/>
        <end position="44"/>
    </location>
</feature>
<feature type="compositionally biased region" description="Polar residues" evidence="1">
    <location>
        <begin position="69"/>
        <end position="78"/>
    </location>
</feature>
<dbReference type="Proteomes" id="UP000315082">
    <property type="component" value="Chromosome"/>
</dbReference>